<dbReference type="GO" id="GO:0009401">
    <property type="term" value="P:phosphoenolpyruvate-dependent sugar phosphotransferase system"/>
    <property type="evidence" value="ECO:0007669"/>
    <property type="project" value="UniProtKB-KW"/>
</dbReference>
<evidence type="ECO:0000256" key="2">
    <source>
        <dbReference type="ARBA" id="ARBA00022490"/>
    </source>
</evidence>
<evidence type="ECO:0000256" key="3">
    <source>
        <dbReference type="ARBA" id="ARBA00022683"/>
    </source>
</evidence>
<reference evidence="5 6" key="1">
    <citation type="submission" date="2017-11" db="EMBL/GenBank/DDBJ databases">
        <title>Comparitive Functional Genomics of Dry Heat Resistant strains isolated from the Viking Spacecraft.</title>
        <authorList>
            <person name="Seuylemezian A."/>
            <person name="Cooper K."/>
            <person name="Vaishampayan P."/>
        </authorList>
    </citation>
    <scope>NUCLEOTIDE SEQUENCE [LARGE SCALE GENOMIC DNA]</scope>
    <source>
        <strain evidence="5 6">V32-6</strain>
    </source>
</reference>
<evidence type="ECO:0000256" key="1">
    <source>
        <dbReference type="ARBA" id="ARBA00004496"/>
    </source>
</evidence>
<comment type="subcellular location">
    <subcellularLocation>
        <location evidence="1">Cytoplasm</location>
    </subcellularLocation>
</comment>
<dbReference type="RefSeq" id="WP_101646153.1">
    <property type="nucleotide sequence ID" value="NZ_PGVE01000012.1"/>
</dbReference>
<dbReference type="PANTHER" id="PTHR33705">
    <property type="entry name" value="PHOSPHOCARRIER PROTEIN HPR"/>
    <property type="match status" value="1"/>
</dbReference>
<dbReference type="AlphaFoldDB" id="A0A2N5HVN0"/>
<name>A0A2N5HVN0_9BACI</name>
<evidence type="ECO:0000313" key="5">
    <source>
        <dbReference type="EMBL" id="PLS09569.1"/>
    </source>
</evidence>
<dbReference type="PROSITE" id="PS51350">
    <property type="entry name" value="PTS_HPR_DOM"/>
    <property type="match status" value="1"/>
</dbReference>
<evidence type="ECO:0000313" key="6">
    <source>
        <dbReference type="Proteomes" id="UP000234950"/>
    </source>
</evidence>
<dbReference type="EMBL" id="PGVE01000012">
    <property type="protein sequence ID" value="PLS09569.1"/>
    <property type="molecule type" value="Genomic_DNA"/>
</dbReference>
<gene>
    <name evidence="5" type="ORF">CVD27_01625</name>
</gene>
<dbReference type="PANTHER" id="PTHR33705:SF2">
    <property type="entry name" value="PHOSPHOCARRIER PROTEIN NPR"/>
    <property type="match status" value="1"/>
</dbReference>
<feature type="domain" description="HPr" evidence="4">
    <location>
        <begin position="1"/>
        <end position="79"/>
    </location>
</feature>
<accession>A0A2N5HVN0</accession>
<dbReference type="GO" id="GO:0005737">
    <property type="term" value="C:cytoplasm"/>
    <property type="evidence" value="ECO:0007669"/>
    <property type="project" value="UniProtKB-SubCell"/>
</dbReference>
<comment type="caution">
    <text evidence="5">The sequence shown here is derived from an EMBL/GenBank/DDBJ whole genome shotgun (WGS) entry which is preliminary data.</text>
</comment>
<proteinExistence type="predicted"/>
<dbReference type="Pfam" id="PF00381">
    <property type="entry name" value="PTS-HPr"/>
    <property type="match status" value="1"/>
</dbReference>
<evidence type="ECO:0000259" key="4">
    <source>
        <dbReference type="PROSITE" id="PS51350"/>
    </source>
</evidence>
<keyword evidence="3" id="KW-0598">Phosphotransferase system</keyword>
<dbReference type="InterPro" id="IPR000032">
    <property type="entry name" value="HPr-like"/>
</dbReference>
<dbReference type="Proteomes" id="UP000234950">
    <property type="component" value="Unassembled WGS sequence"/>
</dbReference>
<dbReference type="InterPro" id="IPR035895">
    <property type="entry name" value="HPr-like_sf"/>
</dbReference>
<dbReference type="SUPFAM" id="SSF55594">
    <property type="entry name" value="HPr-like"/>
    <property type="match status" value="1"/>
</dbReference>
<keyword evidence="2" id="KW-0963">Cytoplasm</keyword>
<sequence>MRVKEMKIIKNLPVDSLIKFIETANTFESDIRIKGGNFTIDAKSIIGVLTLVRAGLEVTLITQGDDEEEALKAISHLLL</sequence>
<dbReference type="InterPro" id="IPR050399">
    <property type="entry name" value="HPr"/>
</dbReference>
<organism evidence="5 6">
    <name type="scientific">Neobacillus cucumis</name>
    <dbReference type="NCBI Taxonomy" id="1740721"/>
    <lineage>
        <taxon>Bacteria</taxon>
        <taxon>Bacillati</taxon>
        <taxon>Bacillota</taxon>
        <taxon>Bacilli</taxon>
        <taxon>Bacillales</taxon>
        <taxon>Bacillaceae</taxon>
        <taxon>Neobacillus</taxon>
    </lineage>
</organism>
<protein>
    <submittedName>
        <fullName evidence="5">Phosphocarrier protein Chr</fullName>
    </submittedName>
</protein>
<dbReference type="OrthoDB" id="2888866at2"/>
<keyword evidence="6" id="KW-1185">Reference proteome</keyword>
<dbReference type="Gene3D" id="3.30.1340.10">
    <property type="entry name" value="HPr-like"/>
    <property type="match status" value="1"/>
</dbReference>